<evidence type="ECO:0000313" key="11">
    <source>
        <dbReference type="Proteomes" id="UP000006008"/>
    </source>
</evidence>
<evidence type="ECO:0000256" key="5">
    <source>
        <dbReference type="ARBA" id="ARBA00022741"/>
    </source>
</evidence>
<comment type="similarity">
    <text evidence="1">Belongs to the mannose-6-phosphate isomerase type 2 family.</text>
</comment>
<dbReference type="PATRIC" id="fig|742725.3.peg.529"/>
<dbReference type="PANTHER" id="PTHR46390">
    <property type="entry name" value="MANNOSE-1-PHOSPHATE GUANYLYLTRANSFERASE"/>
    <property type="match status" value="1"/>
</dbReference>
<feature type="domain" description="MannoseP isomerase/GMP-like beta-helix" evidence="9">
    <location>
        <begin position="303"/>
        <end position="350"/>
    </location>
</feature>
<comment type="catalytic activity">
    <reaction evidence="7">
        <text>alpha-D-mannose 1-phosphate + GTP + H(+) = GDP-alpha-D-mannose + diphosphate</text>
        <dbReference type="Rhea" id="RHEA:15229"/>
        <dbReference type="ChEBI" id="CHEBI:15378"/>
        <dbReference type="ChEBI" id="CHEBI:33019"/>
        <dbReference type="ChEBI" id="CHEBI:37565"/>
        <dbReference type="ChEBI" id="CHEBI:57527"/>
        <dbReference type="ChEBI" id="CHEBI:58409"/>
        <dbReference type="EC" id="2.7.7.13"/>
    </reaction>
</comment>
<evidence type="ECO:0000313" key="10">
    <source>
        <dbReference type="EMBL" id="EHB93217.1"/>
    </source>
</evidence>
<dbReference type="InterPro" id="IPR029044">
    <property type="entry name" value="Nucleotide-diphossugar_trans"/>
</dbReference>
<dbReference type="EMBL" id="ADLD01000004">
    <property type="protein sequence ID" value="EHB93217.1"/>
    <property type="molecule type" value="Genomic_DNA"/>
</dbReference>
<dbReference type="InterPro" id="IPR054566">
    <property type="entry name" value="ManC/GMP-like_b-helix"/>
</dbReference>
<evidence type="ECO:0000256" key="3">
    <source>
        <dbReference type="ARBA" id="ARBA00022679"/>
    </source>
</evidence>
<dbReference type="CDD" id="cd02509">
    <property type="entry name" value="GDP-M1P_Guanylyltransferase"/>
    <property type="match status" value="1"/>
</dbReference>
<dbReference type="Pfam" id="PF00483">
    <property type="entry name" value="NTP_transferase"/>
    <property type="match status" value="1"/>
</dbReference>
<dbReference type="AlphaFoldDB" id="G5H6C3"/>
<dbReference type="GO" id="GO:0004475">
    <property type="term" value="F:mannose-1-phosphate guanylyltransferase (GTP) activity"/>
    <property type="evidence" value="ECO:0007669"/>
    <property type="project" value="UniProtKB-EC"/>
</dbReference>
<name>G5H6C3_9BACT</name>
<dbReference type="Gene3D" id="3.90.550.10">
    <property type="entry name" value="Spore Coat Polysaccharide Biosynthesis Protein SpsA, Chain A"/>
    <property type="match status" value="1"/>
</dbReference>
<reference evidence="10 11" key="1">
    <citation type="submission" date="2011-08" db="EMBL/GenBank/DDBJ databases">
        <title>The Genome Sequence of Alistipes indistinctus YIT 12060.</title>
        <authorList>
            <consortium name="The Broad Institute Genome Sequencing Platform"/>
            <person name="Earl A."/>
            <person name="Ward D."/>
            <person name="Feldgarden M."/>
            <person name="Gevers D."/>
            <person name="Morotomi M."/>
            <person name="Young S.K."/>
            <person name="Zeng Q."/>
            <person name="Gargeya S."/>
            <person name="Fitzgerald M."/>
            <person name="Haas B."/>
            <person name="Abouelleil A."/>
            <person name="Alvarado L."/>
            <person name="Arachchi H.M."/>
            <person name="Berlin A."/>
            <person name="Brown A."/>
            <person name="Chapman S.B."/>
            <person name="Chen Z."/>
            <person name="Dunbar C."/>
            <person name="Freedman E."/>
            <person name="Gearin G."/>
            <person name="Gellesch M."/>
            <person name="Goldberg J."/>
            <person name="Griggs A."/>
            <person name="Gujja S."/>
            <person name="Heiman D."/>
            <person name="Howarth C."/>
            <person name="Larson L."/>
            <person name="Lui A."/>
            <person name="MacDonald P.J.P."/>
            <person name="Montmayeur A."/>
            <person name="Murphy C."/>
            <person name="Neiman D."/>
            <person name="Pearson M."/>
            <person name="Priest M."/>
            <person name="Roberts A."/>
            <person name="Saif S."/>
            <person name="Shea T."/>
            <person name="Shenoy N."/>
            <person name="Sisk P."/>
            <person name="Stolte C."/>
            <person name="Sykes S."/>
            <person name="Wortman J."/>
            <person name="Nusbaum C."/>
            <person name="Birren B."/>
        </authorList>
    </citation>
    <scope>NUCLEOTIDE SEQUENCE [LARGE SCALE GENOMIC DNA]</scope>
    <source>
        <strain evidence="10 11">YIT 12060</strain>
    </source>
</reference>
<keyword evidence="11" id="KW-1185">Reference proteome</keyword>
<accession>G5H6C3</accession>
<dbReference type="SUPFAM" id="SSF159283">
    <property type="entry name" value="Guanosine diphospho-D-mannose pyrophosphorylase/mannose-6-phosphate isomerase linker domain"/>
    <property type="match status" value="1"/>
</dbReference>
<organism evidence="10 11">
    <name type="scientific">Alistipes indistinctus YIT 12060</name>
    <dbReference type="NCBI Taxonomy" id="742725"/>
    <lineage>
        <taxon>Bacteria</taxon>
        <taxon>Pseudomonadati</taxon>
        <taxon>Bacteroidota</taxon>
        <taxon>Bacteroidia</taxon>
        <taxon>Bacteroidales</taxon>
        <taxon>Rikenellaceae</taxon>
        <taxon>Alistipes</taxon>
    </lineage>
</organism>
<dbReference type="GO" id="GO:0009298">
    <property type="term" value="P:GDP-mannose biosynthetic process"/>
    <property type="evidence" value="ECO:0007669"/>
    <property type="project" value="TreeGrafter"/>
</dbReference>
<comment type="caution">
    <text evidence="10">The sequence shown here is derived from an EMBL/GenBank/DDBJ whole genome shotgun (WGS) entry which is preliminary data.</text>
</comment>
<dbReference type="InterPro" id="IPR005835">
    <property type="entry name" value="NTP_transferase_dom"/>
</dbReference>
<evidence type="ECO:0000259" key="8">
    <source>
        <dbReference type="Pfam" id="PF00483"/>
    </source>
</evidence>
<evidence type="ECO:0000256" key="7">
    <source>
        <dbReference type="ARBA" id="ARBA00047343"/>
    </source>
</evidence>
<dbReference type="FunFam" id="3.90.550.10:FF:000046">
    <property type="entry name" value="Mannose-1-phosphate guanylyltransferase (GDP)"/>
    <property type="match status" value="1"/>
</dbReference>
<keyword evidence="6" id="KW-0342">GTP-binding</keyword>
<dbReference type="PANTHER" id="PTHR46390:SF1">
    <property type="entry name" value="MANNOSE-1-PHOSPHATE GUANYLYLTRANSFERASE"/>
    <property type="match status" value="1"/>
</dbReference>
<proteinExistence type="inferred from homology"/>
<gene>
    <name evidence="10" type="ORF">HMPREF9450_00483</name>
</gene>
<keyword evidence="5" id="KW-0547">Nucleotide-binding</keyword>
<evidence type="ECO:0000259" key="9">
    <source>
        <dbReference type="Pfam" id="PF22640"/>
    </source>
</evidence>
<keyword evidence="3" id="KW-0808">Transferase</keyword>
<keyword evidence="4" id="KW-0548">Nucleotidyltransferase</keyword>
<dbReference type="SUPFAM" id="SSF53448">
    <property type="entry name" value="Nucleotide-diphospho-sugar transferases"/>
    <property type="match status" value="1"/>
</dbReference>
<dbReference type="Pfam" id="PF22640">
    <property type="entry name" value="ManC_GMP_beta-helix"/>
    <property type="match status" value="1"/>
</dbReference>
<dbReference type="eggNOG" id="COG0836">
    <property type="taxonomic scope" value="Bacteria"/>
</dbReference>
<dbReference type="Proteomes" id="UP000006008">
    <property type="component" value="Unassembled WGS sequence"/>
</dbReference>
<evidence type="ECO:0000256" key="6">
    <source>
        <dbReference type="ARBA" id="ARBA00023134"/>
    </source>
</evidence>
<dbReference type="HOGENOM" id="CLU_035527_0_1_10"/>
<dbReference type="GeneID" id="92816903"/>
<dbReference type="STRING" id="742725.HMPREF9450_00483"/>
<protein>
    <recommendedName>
        <fullName evidence="2">mannose-1-phosphate guanylyltransferase</fullName>
        <ecNumber evidence="2">2.7.7.13</ecNumber>
    </recommendedName>
</protein>
<dbReference type="InterPro" id="IPR051161">
    <property type="entry name" value="Mannose-6P_isomerase_type2"/>
</dbReference>
<sequence>MDQNRYCIIMAGGIGSRFWPISRRSQPKQFLDILGTGKSFIRHTYERFAKIIPPENFLVATNSIYKPLVLEHLPELKAHQVLCEPVGRNTAPCIAYAAWRLRSVNPDATMIVTPADHLILNEEEFRKVISESAEFTERQHAMMTIGIQPSRPDTGYGYIQIDPVPVDGRPAIRKVKTFTEKPNLEMAKIFIESGEFFWNSGIFIWKVGTIMENLNEFLPELQQLFASAEGKYGTPAEQQAIDDIYPACRSISIDFGVMEKARNVYVRCSDFGWSDIGTWGSLYQHSAKDPEGNVESAPCLFYDTKGCIVKNKEGKLTVIEGLEEYIVVDTDDVLMICPKSNEQNIKKFIDDVKYKIGDKFI</sequence>
<dbReference type="InterPro" id="IPR049577">
    <property type="entry name" value="GMPP_N"/>
</dbReference>
<evidence type="ECO:0000256" key="1">
    <source>
        <dbReference type="ARBA" id="ARBA00006115"/>
    </source>
</evidence>
<feature type="domain" description="Nucleotidyl transferase" evidence="8">
    <location>
        <begin position="8"/>
        <end position="289"/>
    </location>
</feature>
<evidence type="ECO:0000256" key="4">
    <source>
        <dbReference type="ARBA" id="ARBA00022695"/>
    </source>
</evidence>
<dbReference type="RefSeq" id="WP_009133289.1">
    <property type="nucleotide sequence ID" value="NZ_CP102250.1"/>
</dbReference>
<dbReference type="EC" id="2.7.7.13" evidence="2"/>
<dbReference type="GO" id="GO:0005525">
    <property type="term" value="F:GTP binding"/>
    <property type="evidence" value="ECO:0007669"/>
    <property type="project" value="UniProtKB-KW"/>
</dbReference>
<evidence type="ECO:0000256" key="2">
    <source>
        <dbReference type="ARBA" id="ARBA00012387"/>
    </source>
</evidence>